<dbReference type="InterPro" id="IPR022453">
    <property type="entry name" value="Znf_MqsA-type"/>
</dbReference>
<gene>
    <name evidence="1" type="ORF">CR205_07010</name>
</gene>
<accession>A0A2W0HBV2</accession>
<proteinExistence type="predicted"/>
<comment type="caution">
    <text evidence="1">The sequence shown here is derived from an EMBL/GenBank/DDBJ whole genome shotgun (WGS) entry which is preliminary data.</text>
</comment>
<dbReference type="InterPro" id="IPR022451">
    <property type="entry name" value="CHP03829_YokU"/>
</dbReference>
<protein>
    <submittedName>
        <fullName evidence="1">YokU family protein</fullName>
    </submittedName>
</protein>
<evidence type="ECO:0000313" key="1">
    <source>
        <dbReference type="EMBL" id="PYZ98341.1"/>
    </source>
</evidence>
<dbReference type="CDD" id="cd12870">
    <property type="entry name" value="MqsA"/>
    <property type="match status" value="1"/>
</dbReference>
<reference evidence="1 2" key="1">
    <citation type="submission" date="2017-10" db="EMBL/GenBank/DDBJ databases">
        <title>Bacillus sp. nov., a halophilic bacterium isolated from a Yangshapao Lake.</title>
        <authorList>
            <person name="Wang H."/>
        </authorList>
    </citation>
    <scope>NUCLEOTIDE SEQUENCE [LARGE SCALE GENOMIC DNA]</scope>
    <source>
        <strain evidence="1 2">YSP-3</strain>
    </source>
</reference>
<keyword evidence="2" id="KW-1185">Reference proteome</keyword>
<dbReference type="AlphaFoldDB" id="A0A2W0HBV2"/>
<dbReference type="NCBIfam" id="TIGR03831">
    <property type="entry name" value="YgiT_finger"/>
    <property type="match status" value="1"/>
</dbReference>
<dbReference type="Proteomes" id="UP000248066">
    <property type="component" value="Unassembled WGS sequence"/>
</dbReference>
<organism evidence="1 2">
    <name type="scientific">Alteribacter lacisalsi</name>
    <dbReference type="NCBI Taxonomy" id="2045244"/>
    <lineage>
        <taxon>Bacteria</taxon>
        <taxon>Bacillati</taxon>
        <taxon>Bacillota</taxon>
        <taxon>Bacilli</taxon>
        <taxon>Bacillales</taxon>
        <taxon>Bacillaceae</taxon>
        <taxon>Alteribacter</taxon>
    </lineage>
</organism>
<dbReference type="EMBL" id="PDOF01000001">
    <property type="protein sequence ID" value="PYZ98341.1"/>
    <property type="molecule type" value="Genomic_DNA"/>
</dbReference>
<dbReference type="OrthoDB" id="2666319at2"/>
<name>A0A2W0HBV2_9BACI</name>
<evidence type="ECO:0000313" key="2">
    <source>
        <dbReference type="Proteomes" id="UP000248066"/>
    </source>
</evidence>
<dbReference type="RefSeq" id="WP_110518213.1">
    <property type="nucleotide sequence ID" value="NZ_PDOF01000001.1"/>
</dbReference>
<sequence length="92" mass="10894">MKCNWCETEKALHSLESAYWELPDGSRAVEITQVPSIKCNNCGMIYIEEKQIAEIEDQFMLINTNNLGMVFSYKTLMDQPRFLKRNYFNFDR</sequence>
<dbReference type="Pfam" id="PF14122">
    <property type="entry name" value="YokU"/>
    <property type="match status" value="1"/>
</dbReference>
<dbReference type="NCBIfam" id="TIGR03829">
    <property type="entry name" value="YokU_near_AblA"/>
    <property type="match status" value="1"/>
</dbReference>